<protein>
    <submittedName>
        <fullName evidence="2">Uncharacterized protein</fullName>
    </submittedName>
</protein>
<keyword evidence="1" id="KW-0812">Transmembrane</keyword>
<dbReference type="RefSeq" id="WP_256210484.1">
    <property type="nucleotide sequence ID" value="NZ_FPBZ01000011.1"/>
</dbReference>
<organism evidence="2 3">
    <name type="scientific">Nitrosospira multiformis</name>
    <dbReference type="NCBI Taxonomy" id="1231"/>
    <lineage>
        <taxon>Bacteria</taxon>
        <taxon>Pseudomonadati</taxon>
        <taxon>Pseudomonadota</taxon>
        <taxon>Betaproteobacteria</taxon>
        <taxon>Nitrosomonadales</taxon>
        <taxon>Nitrosomonadaceae</taxon>
        <taxon>Nitrosospira</taxon>
    </lineage>
</organism>
<reference evidence="2 3" key="1">
    <citation type="submission" date="2016-10" db="EMBL/GenBank/DDBJ databases">
        <authorList>
            <person name="de Groot N.N."/>
        </authorList>
    </citation>
    <scope>NUCLEOTIDE SEQUENCE [LARGE SCALE GENOMIC DNA]</scope>
    <source>
        <strain evidence="2 3">Nl14</strain>
    </source>
</reference>
<feature type="transmembrane region" description="Helical" evidence="1">
    <location>
        <begin position="82"/>
        <end position="103"/>
    </location>
</feature>
<accession>A0A1I7HRF6</accession>
<name>A0A1I7HRF6_9PROT</name>
<keyword evidence="1" id="KW-0472">Membrane</keyword>
<proteinExistence type="predicted"/>
<sequence length="113" mass="12675">MRMVILFRKKISDIRTVMGALVFYTVIYFLGYYAAHMLNELSGRKLIANRRMGGLVLALLIGTAHGYKIISSPPPHHGDGAGFALGLYVLLPLAIITIAVLYLNWQDRQDNER</sequence>
<evidence type="ECO:0000313" key="2">
    <source>
        <dbReference type="EMBL" id="SFU63250.1"/>
    </source>
</evidence>
<dbReference type="EMBL" id="FPBZ01000011">
    <property type="protein sequence ID" value="SFU63250.1"/>
    <property type="molecule type" value="Genomic_DNA"/>
</dbReference>
<keyword evidence="1" id="KW-1133">Transmembrane helix</keyword>
<gene>
    <name evidence="2" type="ORF">SAMN05216417_11140</name>
</gene>
<feature type="transmembrane region" description="Helical" evidence="1">
    <location>
        <begin position="12"/>
        <end position="32"/>
    </location>
</feature>
<dbReference type="Proteomes" id="UP000182649">
    <property type="component" value="Unassembled WGS sequence"/>
</dbReference>
<feature type="transmembrane region" description="Helical" evidence="1">
    <location>
        <begin position="52"/>
        <end position="70"/>
    </location>
</feature>
<dbReference type="AlphaFoldDB" id="A0A1I7HRF6"/>
<evidence type="ECO:0000256" key="1">
    <source>
        <dbReference type="SAM" id="Phobius"/>
    </source>
</evidence>
<evidence type="ECO:0000313" key="3">
    <source>
        <dbReference type="Proteomes" id="UP000182649"/>
    </source>
</evidence>